<accession>A0ABD3Q6J7</accession>
<dbReference type="InterPro" id="IPR029526">
    <property type="entry name" value="PGBD"/>
</dbReference>
<dbReference type="Proteomes" id="UP001516023">
    <property type="component" value="Unassembled WGS sequence"/>
</dbReference>
<dbReference type="AlphaFoldDB" id="A0ABD3Q6J7"/>
<feature type="domain" description="PiggyBac transposable element-derived protein" evidence="1">
    <location>
        <begin position="177"/>
        <end position="286"/>
    </location>
</feature>
<comment type="caution">
    <text evidence="2">The sequence shown here is derived from an EMBL/GenBank/DDBJ whole genome shotgun (WGS) entry which is preliminary data.</text>
</comment>
<keyword evidence="3" id="KW-1185">Reference proteome</keyword>
<proteinExistence type="predicted"/>
<evidence type="ECO:0000313" key="3">
    <source>
        <dbReference type="Proteomes" id="UP001516023"/>
    </source>
</evidence>
<protein>
    <recommendedName>
        <fullName evidence="1">PiggyBac transposable element-derived protein domain-containing protein</fullName>
    </recommendedName>
</protein>
<name>A0ABD3Q6J7_9STRA</name>
<gene>
    <name evidence="2" type="ORF">HJC23_013059</name>
</gene>
<organism evidence="2 3">
    <name type="scientific">Cyclotella cryptica</name>
    <dbReference type="NCBI Taxonomy" id="29204"/>
    <lineage>
        <taxon>Eukaryota</taxon>
        <taxon>Sar</taxon>
        <taxon>Stramenopiles</taxon>
        <taxon>Ochrophyta</taxon>
        <taxon>Bacillariophyta</taxon>
        <taxon>Coscinodiscophyceae</taxon>
        <taxon>Thalassiosirophycidae</taxon>
        <taxon>Stephanodiscales</taxon>
        <taxon>Stephanodiscaceae</taxon>
        <taxon>Cyclotella</taxon>
    </lineage>
</organism>
<evidence type="ECO:0000259" key="1">
    <source>
        <dbReference type="Pfam" id="PF13843"/>
    </source>
</evidence>
<sequence length="376" mass="42804">MAKRKKGGVSAVGTTKARFFHPQKHIKTKCNEKGITYKTHSFNDAVITGKETCCVNGLTVTSIVRGDDATAELCASTIDIQPIFNTNYADSDTHAADIAHLLAAGVNLDVEQPAPENTVLNNTSPTGKWQLSTTCPCKVDDNIKDSKGKWKKFMVAPMPLRWSKKDVNQFDGAPFQLKNVISLNRFQAIHKAMQYTNRPPPTDFVDQFHDMRQLQDAFNAHYEENYILSYLNCLDKSMNMWLVQKCPGFIVVDHKPHPFGKEYHTIVDGDDGKSIMWQIKIQEGNDCPMTSDNKPAFSGILALHDKGVYEHSLIEKRWRYWPRGVRGDDINNHFEPKAVSEFDCYQQEIDGKKFLIHCHKEEKYVCKIMSTHGWME</sequence>
<dbReference type="Pfam" id="PF13843">
    <property type="entry name" value="DDE_Tnp_1_7"/>
    <property type="match status" value="1"/>
</dbReference>
<reference evidence="2 3" key="1">
    <citation type="journal article" date="2020" name="G3 (Bethesda)">
        <title>Improved Reference Genome for Cyclotella cryptica CCMP332, a Model for Cell Wall Morphogenesis, Salinity Adaptation, and Lipid Production in Diatoms (Bacillariophyta).</title>
        <authorList>
            <person name="Roberts W.R."/>
            <person name="Downey K.M."/>
            <person name="Ruck E.C."/>
            <person name="Traller J.C."/>
            <person name="Alverson A.J."/>
        </authorList>
    </citation>
    <scope>NUCLEOTIDE SEQUENCE [LARGE SCALE GENOMIC DNA]</scope>
    <source>
        <strain evidence="2 3">CCMP332</strain>
    </source>
</reference>
<evidence type="ECO:0000313" key="2">
    <source>
        <dbReference type="EMBL" id="KAL3796002.1"/>
    </source>
</evidence>
<dbReference type="EMBL" id="JABMIG020000066">
    <property type="protein sequence ID" value="KAL3796002.1"/>
    <property type="molecule type" value="Genomic_DNA"/>
</dbReference>